<protein>
    <submittedName>
        <fullName evidence="1">Uncharacterized protein</fullName>
    </submittedName>
</protein>
<dbReference type="AlphaFoldDB" id="A0A251SKM2"/>
<name>A0A251SKM2_HELAN</name>
<evidence type="ECO:0000313" key="2">
    <source>
        <dbReference type="Proteomes" id="UP000215914"/>
    </source>
</evidence>
<dbReference type="EMBL" id="CM007903">
    <property type="protein sequence ID" value="OTF98835.1"/>
    <property type="molecule type" value="Genomic_DNA"/>
</dbReference>
<evidence type="ECO:0000313" key="1">
    <source>
        <dbReference type="EMBL" id="OTF98835.1"/>
    </source>
</evidence>
<accession>A0A251SKM2</accession>
<dbReference type="Proteomes" id="UP000215914">
    <property type="component" value="Chromosome 14"/>
</dbReference>
<dbReference type="InParanoid" id="A0A251SKM2"/>
<proteinExistence type="predicted"/>
<reference evidence="2" key="1">
    <citation type="journal article" date="2017" name="Nature">
        <title>The sunflower genome provides insights into oil metabolism, flowering and Asterid evolution.</title>
        <authorList>
            <person name="Badouin H."/>
            <person name="Gouzy J."/>
            <person name="Grassa C.J."/>
            <person name="Murat F."/>
            <person name="Staton S.E."/>
            <person name="Cottret L."/>
            <person name="Lelandais-Briere C."/>
            <person name="Owens G.L."/>
            <person name="Carrere S."/>
            <person name="Mayjonade B."/>
            <person name="Legrand L."/>
            <person name="Gill N."/>
            <person name="Kane N.C."/>
            <person name="Bowers J.E."/>
            <person name="Hubner S."/>
            <person name="Bellec A."/>
            <person name="Berard A."/>
            <person name="Berges H."/>
            <person name="Blanchet N."/>
            <person name="Boniface M.C."/>
            <person name="Brunel D."/>
            <person name="Catrice O."/>
            <person name="Chaidir N."/>
            <person name="Claudel C."/>
            <person name="Donnadieu C."/>
            <person name="Faraut T."/>
            <person name="Fievet G."/>
            <person name="Helmstetter N."/>
            <person name="King M."/>
            <person name="Knapp S.J."/>
            <person name="Lai Z."/>
            <person name="Le Paslier M.C."/>
            <person name="Lippi Y."/>
            <person name="Lorenzon L."/>
            <person name="Mandel J.R."/>
            <person name="Marage G."/>
            <person name="Marchand G."/>
            <person name="Marquand E."/>
            <person name="Bret-Mestries E."/>
            <person name="Morien E."/>
            <person name="Nambeesan S."/>
            <person name="Nguyen T."/>
            <person name="Pegot-Espagnet P."/>
            <person name="Pouilly N."/>
            <person name="Raftis F."/>
            <person name="Sallet E."/>
            <person name="Schiex T."/>
            <person name="Thomas J."/>
            <person name="Vandecasteele C."/>
            <person name="Vares D."/>
            <person name="Vear F."/>
            <person name="Vautrin S."/>
            <person name="Crespi M."/>
            <person name="Mangin B."/>
            <person name="Burke J.M."/>
            <person name="Salse J."/>
            <person name="Munos S."/>
            <person name="Vincourt P."/>
            <person name="Rieseberg L.H."/>
            <person name="Langlade N.B."/>
        </authorList>
    </citation>
    <scope>NUCLEOTIDE SEQUENCE [LARGE SCALE GENOMIC DNA]</scope>
    <source>
        <strain evidence="2">cv. SF193</strain>
    </source>
</reference>
<keyword evidence="2" id="KW-1185">Reference proteome</keyword>
<organism evidence="1 2">
    <name type="scientific">Helianthus annuus</name>
    <name type="common">Common sunflower</name>
    <dbReference type="NCBI Taxonomy" id="4232"/>
    <lineage>
        <taxon>Eukaryota</taxon>
        <taxon>Viridiplantae</taxon>
        <taxon>Streptophyta</taxon>
        <taxon>Embryophyta</taxon>
        <taxon>Tracheophyta</taxon>
        <taxon>Spermatophyta</taxon>
        <taxon>Magnoliopsida</taxon>
        <taxon>eudicotyledons</taxon>
        <taxon>Gunneridae</taxon>
        <taxon>Pentapetalae</taxon>
        <taxon>asterids</taxon>
        <taxon>campanulids</taxon>
        <taxon>Asterales</taxon>
        <taxon>Asteraceae</taxon>
        <taxon>Asteroideae</taxon>
        <taxon>Heliantheae alliance</taxon>
        <taxon>Heliantheae</taxon>
        <taxon>Helianthus</taxon>
    </lineage>
</organism>
<dbReference type="STRING" id="4232.A0A251SKM2"/>
<gene>
    <name evidence="1" type="ORF">HannXRQ_Chr14g0450011</name>
</gene>
<sequence>MDFMKVIDQTVREIKREVNLKVLKVPEIEQKGGFPKYEKQTKFSCAGGYSPTSPI</sequence>